<protein>
    <recommendedName>
        <fullName evidence="2">YCII-related domain-containing protein</fullName>
    </recommendedName>
</protein>
<comment type="caution">
    <text evidence="3">The sequence shown here is derived from an EMBL/GenBank/DDBJ whole genome shotgun (WGS) entry which is preliminary data.</text>
</comment>
<organism evidence="3 4">
    <name type="scientific">Thermocatellispora tengchongensis</name>
    <dbReference type="NCBI Taxonomy" id="1073253"/>
    <lineage>
        <taxon>Bacteria</taxon>
        <taxon>Bacillati</taxon>
        <taxon>Actinomycetota</taxon>
        <taxon>Actinomycetes</taxon>
        <taxon>Streptosporangiales</taxon>
        <taxon>Streptosporangiaceae</taxon>
        <taxon>Thermocatellispora</taxon>
    </lineage>
</organism>
<comment type="similarity">
    <text evidence="1">Belongs to the YciI family.</text>
</comment>
<sequence length="111" mass="11799">MRYMLLIGADDTAGPEARARLEAMDGCGGWSQEMTERGVLVGGGALRPETATVRVREGEVLVSDGPFAETKDLVGGFSMIECATMEEAVRIAARHPVAAVGKIEIRPVLEP</sequence>
<dbReference type="Gene3D" id="3.30.70.1060">
    <property type="entry name" value="Dimeric alpha+beta barrel"/>
    <property type="match status" value="1"/>
</dbReference>
<evidence type="ECO:0000313" key="3">
    <source>
        <dbReference type="EMBL" id="MBB5137007.1"/>
    </source>
</evidence>
<dbReference type="Proteomes" id="UP000578449">
    <property type="component" value="Unassembled WGS sequence"/>
</dbReference>
<dbReference type="InterPro" id="IPR005545">
    <property type="entry name" value="YCII"/>
</dbReference>
<name>A0A840PIS8_9ACTN</name>
<reference evidence="3 4" key="1">
    <citation type="submission" date="2020-08" db="EMBL/GenBank/DDBJ databases">
        <title>Genomic Encyclopedia of Type Strains, Phase IV (KMG-IV): sequencing the most valuable type-strain genomes for metagenomic binning, comparative biology and taxonomic classification.</title>
        <authorList>
            <person name="Goeker M."/>
        </authorList>
    </citation>
    <scope>NUCLEOTIDE SEQUENCE [LARGE SCALE GENOMIC DNA]</scope>
    <source>
        <strain evidence="3 4">DSM 45615</strain>
    </source>
</reference>
<dbReference type="RefSeq" id="WP_185053860.1">
    <property type="nucleotide sequence ID" value="NZ_BAABIX010000021.1"/>
</dbReference>
<proteinExistence type="inferred from homology"/>
<dbReference type="PANTHER" id="PTHR35174">
    <property type="entry name" value="BLL7171 PROTEIN-RELATED"/>
    <property type="match status" value="1"/>
</dbReference>
<dbReference type="PANTHER" id="PTHR35174:SF3">
    <property type="entry name" value="BLL7171 PROTEIN"/>
    <property type="match status" value="1"/>
</dbReference>
<accession>A0A840PIS8</accession>
<gene>
    <name evidence="3" type="ORF">HNP84_006759</name>
</gene>
<dbReference type="Pfam" id="PF03795">
    <property type="entry name" value="YCII"/>
    <property type="match status" value="1"/>
</dbReference>
<dbReference type="AlphaFoldDB" id="A0A840PIS8"/>
<dbReference type="SUPFAM" id="SSF54909">
    <property type="entry name" value="Dimeric alpha+beta barrel"/>
    <property type="match status" value="1"/>
</dbReference>
<evidence type="ECO:0000256" key="1">
    <source>
        <dbReference type="ARBA" id="ARBA00007689"/>
    </source>
</evidence>
<dbReference type="InterPro" id="IPR011008">
    <property type="entry name" value="Dimeric_a/b-barrel"/>
</dbReference>
<dbReference type="EMBL" id="JACHGN010000016">
    <property type="protein sequence ID" value="MBB5137007.1"/>
    <property type="molecule type" value="Genomic_DNA"/>
</dbReference>
<evidence type="ECO:0000259" key="2">
    <source>
        <dbReference type="Pfam" id="PF03795"/>
    </source>
</evidence>
<evidence type="ECO:0000313" key="4">
    <source>
        <dbReference type="Proteomes" id="UP000578449"/>
    </source>
</evidence>
<feature type="domain" description="YCII-related" evidence="2">
    <location>
        <begin position="1"/>
        <end position="110"/>
    </location>
</feature>
<keyword evidence="4" id="KW-1185">Reference proteome</keyword>